<keyword evidence="12" id="KW-1185">Reference proteome</keyword>
<dbReference type="Gene3D" id="3.30.70.1660">
    <property type="match status" value="1"/>
</dbReference>
<dbReference type="InterPro" id="IPR045853">
    <property type="entry name" value="Pep_chain_release_fac_I_sf"/>
</dbReference>
<reference evidence="12" key="1">
    <citation type="submission" date="2019-12" db="EMBL/GenBank/DDBJ databases">
        <title>Complete genome of Terracaulis silvestris 0127_4.</title>
        <authorList>
            <person name="Vieira S."/>
            <person name="Riedel T."/>
            <person name="Sproer C."/>
            <person name="Pascual J."/>
            <person name="Boedeker C."/>
            <person name="Overmann J."/>
        </authorList>
    </citation>
    <scope>NUCLEOTIDE SEQUENCE [LARGE SCALE GENOMIC DNA]</scope>
    <source>
        <strain evidence="12">0127_4</strain>
    </source>
</reference>
<evidence type="ECO:0000256" key="8">
    <source>
        <dbReference type="NCBIfam" id="TIGR00019"/>
    </source>
</evidence>
<evidence type="ECO:0000256" key="1">
    <source>
        <dbReference type="ARBA" id="ARBA00002986"/>
    </source>
</evidence>
<evidence type="ECO:0000313" key="11">
    <source>
        <dbReference type="EMBL" id="QGZ95082.1"/>
    </source>
</evidence>
<comment type="function">
    <text evidence="1 7">Peptide chain release factor 1 directs the termination of translation in response to the peptide chain termination codons UAG and UAA.</text>
</comment>
<feature type="domain" description="Prokaryotic-type class I peptide chain release factors" evidence="10">
    <location>
        <begin position="229"/>
        <end position="245"/>
    </location>
</feature>
<feature type="modified residue" description="N5-methylglutamine" evidence="7">
    <location>
        <position position="236"/>
    </location>
</feature>
<evidence type="ECO:0000313" key="12">
    <source>
        <dbReference type="Proteomes" id="UP000431269"/>
    </source>
</evidence>
<dbReference type="EMBL" id="CP047045">
    <property type="protein sequence ID" value="QGZ95082.1"/>
    <property type="molecule type" value="Genomic_DNA"/>
</dbReference>
<evidence type="ECO:0000256" key="2">
    <source>
        <dbReference type="ARBA" id="ARBA00004496"/>
    </source>
</evidence>
<dbReference type="SUPFAM" id="SSF75620">
    <property type="entry name" value="Release factor"/>
    <property type="match status" value="1"/>
</dbReference>
<dbReference type="Gene3D" id="6.10.140.1950">
    <property type="match status" value="1"/>
</dbReference>
<dbReference type="AlphaFoldDB" id="A0A6I6MTV3"/>
<dbReference type="InterPro" id="IPR000352">
    <property type="entry name" value="Pep_chain_release_fac_I"/>
</dbReference>
<evidence type="ECO:0000256" key="3">
    <source>
        <dbReference type="ARBA" id="ARBA00010835"/>
    </source>
</evidence>
<dbReference type="GO" id="GO:0016149">
    <property type="term" value="F:translation release factor activity, codon specific"/>
    <property type="evidence" value="ECO:0007669"/>
    <property type="project" value="UniProtKB-UniRule"/>
</dbReference>
<dbReference type="SMART" id="SM00937">
    <property type="entry name" value="PCRF"/>
    <property type="match status" value="1"/>
</dbReference>
<gene>
    <name evidence="7 11" type="primary">prfA</name>
    <name evidence="11" type="ORF">DSM104635_01923</name>
</gene>
<dbReference type="PANTHER" id="PTHR43804:SF7">
    <property type="entry name" value="LD18447P"/>
    <property type="match status" value="1"/>
</dbReference>
<organism evidence="11 12">
    <name type="scientific">Terricaulis silvestris</name>
    <dbReference type="NCBI Taxonomy" id="2686094"/>
    <lineage>
        <taxon>Bacteria</taxon>
        <taxon>Pseudomonadati</taxon>
        <taxon>Pseudomonadota</taxon>
        <taxon>Alphaproteobacteria</taxon>
        <taxon>Caulobacterales</taxon>
        <taxon>Caulobacteraceae</taxon>
        <taxon>Terricaulis</taxon>
    </lineage>
</organism>
<dbReference type="Gene3D" id="3.30.160.20">
    <property type="match status" value="1"/>
</dbReference>
<dbReference type="FunFam" id="3.30.70.1660:FF:000002">
    <property type="entry name" value="Peptide chain release factor 1"/>
    <property type="match status" value="1"/>
</dbReference>
<evidence type="ECO:0000256" key="6">
    <source>
        <dbReference type="ARBA" id="ARBA00022917"/>
    </source>
</evidence>
<dbReference type="Proteomes" id="UP000431269">
    <property type="component" value="Chromosome"/>
</dbReference>
<dbReference type="HAMAP" id="MF_00093">
    <property type="entry name" value="Rel_fac_1"/>
    <property type="match status" value="1"/>
</dbReference>
<dbReference type="Pfam" id="PF00472">
    <property type="entry name" value="RF-1"/>
    <property type="match status" value="1"/>
</dbReference>
<feature type="region of interest" description="Disordered" evidence="9">
    <location>
        <begin position="287"/>
        <end position="306"/>
    </location>
</feature>
<dbReference type="PROSITE" id="PS00745">
    <property type="entry name" value="RF_PROK_I"/>
    <property type="match status" value="1"/>
</dbReference>
<comment type="PTM">
    <text evidence="7">Methylated by PrmC. Methylation increases the termination efficiency of RF1.</text>
</comment>
<dbReference type="InterPro" id="IPR004373">
    <property type="entry name" value="RF-1"/>
</dbReference>
<dbReference type="GO" id="GO:0005829">
    <property type="term" value="C:cytosol"/>
    <property type="evidence" value="ECO:0007669"/>
    <property type="project" value="UniProtKB-ARBA"/>
</dbReference>
<keyword evidence="5 7" id="KW-0963">Cytoplasm</keyword>
<keyword evidence="6 7" id="KW-0648">Protein biosynthesis</keyword>
<name>A0A6I6MTV3_9CAUL</name>
<dbReference type="Pfam" id="PF03462">
    <property type="entry name" value="PCRF"/>
    <property type="match status" value="1"/>
</dbReference>
<evidence type="ECO:0000259" key="10">
    <source>
        <dbReference type="PROSITE" id="PS00745"/>
    </source>
</evidence>
<dbReference type="InterPro" id="IPR050057">
    <property type="entry name" value="Prokaryotic/Mito_RF"/>
</dbReference>
<proteinExistence type="inferred from homology"/>
<sequence length="360" mass="39138">MSDLARLERRLNQAVDRFERVEARLAAATDGAEIVKLGQEHAELKPLVDAISAVKFVRSDISNLEAMAKDGDAEMAALARDELQAAKDKLPELEQAALLLLAPKDKDESASAILEVRAGTGGDEAALFAADLFRMYQKYASSRRWRFDVESLSETGLGGLKEATASITGPGVFGRLRFESGVHRVQRVPETEAGGRIHTSAATVAVLPQPEGDVDIVVDDKDIRIDTMRASGAGGQHVNKTDSAVRITHIPSGIVVIAQEKSQHQNRANAMKVLKAKLYDAERARQDAERAAERKGQVGSGDRSERIRTYNFPQGRVTDHRINLTLYNLSEVIEGAIDPVLDALAAEDRARKLAALEDDA</sequence>
<dbReference type="FunFam" id="3.30.160.20:FF:000004">
    <property type="entry name" value="Peptide chain release factor 1"/>
    <property type="match status" value="1"/>
</dbReference>
<accession>A0A6I6MTV3</accession>
<evidence type="ECO:0000256" key="7">
    <source>
        <dbReference type="HAMAP-Rule" id="MF_00093"/>
    </source>
</evidence>
<evidence type="ECO:0000256" key="5">
    <source>
        <dbReference type="ARBA" id="ARBA00022490"/>
    </source>
</evidence>
<dbReference type="FunFam" id="3.30.70.1660:FF:000004">
    <property type="entry name" value="Peptide chain release factor 1"/>
    <property type="match status" value="1"/>
</dbReference>
<evidence type="ECO:0000256" key="4">
    <source>
        <dbReference type="ARBA" id="ARBA00022481"/>
    </source>
</evidence>
<dbReference type="RefSeq" id="WP_158765971.1">
    <property type="nucleotide sequence ID" value="NZ_CP047045.1"/>
</dbReference>
<dbReference type="NCBIfam" id="NF001859">
    <property type="entry name" value="PRK00591.1"/>
    <property type="match status" value="1"/>
</dbReference>
<dbReference type="InterPro" id="IPR005139">
    <property type="entry name" value="PCRF"/>
</dbReference>
<comment type="subcellular location">
    <subcellularLocation>
        <location evidence="2 7">Cytoplasm</location>
    </subcellularLocation>
</comment>
<dbReference type="NCBIfam" id="TIGR00019">
    <property type="entry name" value="prfA"/>
    <property type="match status" value="1"/>
</dbReference>
<evidence type="ECO:0000256" key="9">
    <source>
        <dbReference type="SAM" id="MobiDB-lite"/>
    </source>
</evidence>
<dbReference type="KEGG" id="tsv:DSM104635_01923"/>
<keyword evidence="4 7" id="KW-0488">Methylation</keyword>
<comment type="similarity">
    <text evidence="3 7">Belongs to the prokaryotic/mitochondrial release factor family.</text>
</comment>
<dbReference type="PANTHER" id="PTHR43804">
    <property type="entry name" value="LD18447P"/>
    <property type="match status" value="1"/>
</dbReference>
<protein>
    <recommendedName>
        <fullName evidence="7 8">Peptide chain release factor 1</fullName>
        <shortName evidence="7">RF-1</shortName>
    </recommendedName>
</protein>